<reference evidence="1 2" key="1">
    <citation type="submission" date="2019-04" db="EMBL/GenBank/DDBJ databases">
        <title>Crypto-aerobic microbial life in anoxic (sulfidic) marine sediments.</title>
        <authorList>
            <person name="Bhattacharya S."/>
            <person name="Roy C."/>
            <person name="Mondal N."/>
            <person name="Sarkar J."/>
            <person name="Mandal S."/>
            <person name="Rameez M.J."/>
            <person name="Ghosh W."/>
        </authorList>
    </citation>
    <scope>NUCLEOTIDE SEQUENCE [LARGE SCALE GENOMIC DNA]</scope>
    <source>
        <strain evidence="1 2">SBBC</strain>
    </source>
</reference>
<dbReference type="RefSeq" id="WP_136792745.1">
    <property type="nucleotide sequence ID" value="NZ_SWAU01000104.1"/>
</dbReference>
<protein>
    <submittedName>
        <fullName evidence="1">Uncharacterized protein</fullName>
    </submittedName>
</protein>
<evidence type="ECO:0000313" key="1">
    <source>
        <dbReference type="EMBL" id="TKA96327.1"/>
    </source>
</evidence>
<accession>A0A4V5NLV1</accession>
<dbReference type="Proteomes" id="UP000306340">
    <property type="component" value="Unassembled WGS sequence"/>
</dbReference>
<dbReference type="AlphaFoldDB" id="A0A4V5NLV1"/>
<dbReference type="EMBL" id="SWAU01000104">
    <property type="protein sequence ID" value="TKA96327.1"/>
    <property type="molecule type" value="Genomic_DNA"/>
</dbReference>
<organism evidence="1 2">
    <name type="scientific">Cereibacter changlensis</name>
    <dbReference type="NCBI Taxonomy" id="402884"/>
    <lineage>
        <taxon>Bacteria</taxon>
        <taxon>Pseudomonadati</taxon>
        <taxon>Pseudomonadota</taxon>
        <taxon>Alphaproteobacteria</taxon>
        <taxon>Rhodobacterales</taxon>
        <taxon>Paracoccaceae</taxon>
        <taxon>Cereibacter</taxon>
    </lineage>
</organism>
<gene>
    <name evidence="1" type="ORF">FAZ78_12085</name>
</gene>
<name>A0A4V5NLV1_9RHOB</name>
<evidence type="ECO:0000313" key="2">
    <source>
        <dbReference type="Proteomes" id="UP000306340"/>
    </source>
</evidence>
<proteinExistence type="predicted"/>
<comment type="caution">
    <text evidence="1">The sequence shown here is derived from an EMBL/GenBank/DDBJ whole genome shotgun (WGS) entry which is preliminary data.</text>
</comment>
<sequence>MLIFIVDGDGVMAVHRDGRGAFWCDGSWQPEGGSRELAREALERMTCVSVPATAADFCRERGIPVPALLPSGRQRAEGAPVLRLVATENPEDAAPLSATARDARLISIA</sequence>